<name>A0AB39PL38_9ACTN</name>
<dbReference type="InterPro" id="IPR029057">
    <property type="entry name" value="PRTase-like"/>
</dbReference>
<dbReference type="GO" id="GO:0016757">
    <property type="term" value="F:glycosyltransferase activity"/>
    <property type="evidence" value="ECO:0007669"/>
    <property type="project" value="UniProtKB-KW"/>
</dbReference>
<keyword evidence="2" id="KW-0808">Transferase</keyword>
<dbReference type="CDD" id="cd06223">
    <property type="entry name" value="PRTases_typeI"/>
    <property type="match status" value="1"/>
</dbReference>
<organism evidence="2">
    <name type="scientific">Streptomyces sp. R21</name>
    <dbReference type="NCBI Taxonomy" id="3238627"/>
    <lineage>
        <taxon>Bacteria</taxon>
        <taxon>Bacillati</taxon>
        <taxon>Actinomycetota</taxon>
        <taxon>Actinomycetes</taxon>
        <taxon>Kitasatosporales</taxon>
        <taxon>Streptomycetaceae</taxon>
        <taxon>Streptomyces</taxon>
    </lineage>
</organism>
<evidence type="ECO:0000313" key="2">
    <source>
        <dbReference type="EMBL" id="XDQ30787.1"/>
    </source>
</evidence>
<protein>
    <submittedName>
        <fullName evidence="2">Phosphoribosyltransferase</fullName>
    </submittedName>
</protein>
<dbReference type="Pfam" id="PF00156">
    <property type="entry name" value="Pribosyltran"/>
    <property type="match status" value="1"/>
</dbReference>
<evidence type="ECO:0000259" key="1">
    <source>
        <dbReference type="Pfam" id="PF00156"/>
    </source>
</evidence>
<dbReference type="RefSeq" id="WP_369241056.1">
    <property type="nucleotide sequence ID" value="NZ_CP163435.1"/>
</dbReference>
<reference evidence="2" key="1">
    <citation type="submission" date="2024-07" db="EMBL/GenBank/DDBJ databases">
        <authorList>
            <person name="Yu S.T."/>
        </authorList>
    </citation>
    <scope>NUCLEOTIDE SEQUENCE</scope>
    <source>
        <strain evidence="2">R21</strain>
    </source>
</reference>
<dbReference type="Gene3D" id="3.30.1310.20">
    <property type="entry name" value="PRTase-like"/>
    <property type="match status" value="1"/>
</dbReference>
<accession>A0AB39PL38</accession>
<dbReference type="InterPro" id="IPR000836">
    <property type="entry name" value="PRTase_dom"/>
</dbReference>
<dbReference type="EMBL" id="CP163435">
    <property type="protein sequence ID" value="XDQ30787.1"/>
    <property type="molecule type" value="Genomic_DNA"/>
</dbReference>
<dbReference type="AlphaFoldDB" id="A0AB39PL38"/>
<dbReference type="SUPFAM" id="SSF53271">
    <property type="entry name" value="PRTase-like"/>
    <property type="match status" value="1"/>
</dbReference>
<gene>
    <name evidence="2" type="ORF">AB5J56_41460</name>
</gene>
<feature type="domain" description="Phosphoribosyltransferase" evidence="1">
    <location>
        <begin position="11"/>
        <end position="182"/>
    </location>
</feature>
<proteinExistence type="predicted"/>
<dbReference type="Gene3D" id="3.40.50.2020">
    <property type="match status" value="1"/>
</dbReference>
<keyword evidence="2" id="KW-0328">Glycosyltransferase</keyword>
<sequence>MRFTDRRQAGAALAERLRTQYDEGALPEPVVLALPRGGVVVADEIARALDAPLDVLVVRKIGAPFQPEFAVGAIAGDDKPLFAEQAFDRLGLSAAALAPVVEREREELHRRERLYREGKPPPELTGRTAVVVDDGMATGATAFAAVRSLRHRDPARITLAVPVCSPEAARLLRDEVDDVVCLHQPVSFTAVGVWYEDFDQVTDDEVLKILHGS</sequence>